<dbReference type="Proteomes" id="UP001205531">
    <property type="component" value="Unassembled WGS sequence"/>
</dbReference>
<organism evidence="1 2">
    <name type="scientific">Segatella copri</name>
    <dbReference type="NCBI Taxonomy" id="165179"/>
    <lineage>
        <taxon>Bacteria</taxon>
        <taxon>Pseudomonadati</taxon>
        <taxon>Bacteroidota</taxon>
        <taxon>Bacteroidia</taxon>
        <taxon>Bacteroidales</taxon>
        <taxon>Prevotellaceae</taxon>
        <taxon>Segatella</taxon>
    </lineage>
</organism>
<reference evidence="1" key="1">
    <citation type="submission" date="2022-07" db="EMBL/GenBank/DDBJ databases">
        <title>Prevotella copri.</title>
        <authorList>
            <person name="Yang C."/>
        </authorList>
    </citation>
    <scope>NUCLEOTIDE SEQUENCE</scope>
    <source>
        <strain evidence="1">HF2107</strain>
    </source>
</reference>
<evidence type="ECO:0000313" key="2">
    <source>
        <dbReference type="Proteomes" id="UP001205531"/>
    </source>
</evidence>
<name>A0AAW5INF8_9BACT</name>
<proteinExistence type="predicted"/>
<evidence type="ECO:0000313" key="1">
    <source>
        <dbReference type="EMBL" id="MCP9565368.1"/>
    </source>
</evidence>
<sequence length="47" mass="5615">MQTDNGTSFRKLFTTIDSRLRFTADNLSDYSRYFNEYDYTESADDRS</sequence>
<protein>
    <submittedName>
        <fullName evidence="1">Uncharacterized protein</fullName>
    </submittedName>
</protein>
<dbReference type="EMBL" id="JANDWZ010000032">
    <property type="protein sequence ID" value="MCP9565368.1"/>
    <property type="molecule type" value="Genomic_DNA"/>
</dbReference>
<accession>A0AAW5INF8</accession>
<gene>
    <name evidence="1" type="ORF">NNC64_12555</name>
</gene>
<dbReference type="RefSeq" id="WP_254953407.1">
    <property type="nucleotide sequence ID" value="NZ_JANDWY010000028.1"/>
</dbReference>
<dbReference type="AlphaFoldDB" id="A0AAW5INF8"/>
<comment type="caution">
    <text evidence="1">The sequence shown here is derived from an EMBL/GenBank/DDBJ whole genome shotgun (WGS) entry which is preliminary data.</text>
</comment>